<accession>A0A6A6SUN5</accession>
<protein>
    <submittedName>
        <fullName evidence="2">Uncharacterized protein</fullName>
    </submittedName>
</protein>
<proteinExistence type="predicted"/>
<feature type="region of interest" description="Disordered" evidence="1">
    <location>
        <begin position="38"/>
        <end position="58"/>
    </location>
</feature>
<keyword evidence="3" id="KW-1185">Reference proteome</keyword>
<organism evidence="2 3">
    <name type="scientific">Lophiostoma macrostomum CBS 122681</name>
    <dbReference type="NCBI Taxonomy" id="1314788"/>
    <lineage>
        <taxon>Eukaryota</taxon>
        <taxon>Fungi</taxon>
        <taxon>Dikarya</taxon>
        <taxon>Ascomycota</taxon>
        <taxon>Pezizomycotina</taxon>
        <taxon>Dothideomycetes</taxon>
        <taxon>Pleosporomycetidae</taxon>
        <taxon>Pleosporales</taxon>
        <taxon>Lophiostomataceae</taxon>
        <taxon>Lophiostoma</taxon>
    </lineage>
</organism>
<reference evidence="2" key="1">
    <citation type="journal article" date="2020" name="Stud. Mycol.">
        <title>101 Dothideomycetes genomes: a test case for predicting lifestyles and emergence of pathogens.</title>
        <authorList>
            <person name="Haridas S."/>
            <person name="Albert R."/>
            <person name="Binder M."/>
            <person name="Bloem J."/>
            <person name="Labutti K."/>
            <person name="Salamov A."/>
            <person name="Andreopoulos B."/>
            <person name="Baker S."/>
            <person name="Barry K."/>
            <person name="Bills G."/>
            <person name="Bluhm B."/>
            <person name="Cannon C."/>
            <person name="Castanera R."/>
            <person name="Culley D."/>
            <person name="Daum C."/>
            <person name="Ezra D."/>
            <person name="Gonzalez J."/>
            <person name="Henrissat B."/>
            <person name="Kuo A."/>
            <person name="Liang C."/>
            <person name="Lipzen A."/>
            <person name="Lutzoni F."/>
            <person name="Magnuson J."/>
            <person name="Mondo S."/>
            <person name="Nolan M."/>
            <person name="Ohm R."/>
            <person name="Pangilinan J."/>
            <person name="Park H.-J."/>
            <person name="Ramirez L."/>
            <person name="Alfaro M."/>
            <person name="Sun H."/>
            <person name="Tritt A."/>
            <person name="Yoshinaga Y."/>
            <person name="Zwiers L.-H."/>
            <person name="Turgeon B."/>
            <person name="Goodwin S."/>
            <person name="Spatafora J."/>
            <person name="Crous P."/>
            <person name="Grigoriev I."/>
        </authorList>
    </citation>
    <scope>NUCLEOTIDE SEQUENCE</scope>
    <source>
        <strain evidence="2">CBS 122681</strain>
    </source>
</reference>
<dbReference type="AlphaFoldDB" id="A0A6A6SUN5"/>
<dbReference type="EMBL" id="MU004447">
    <property type="protein sequence ID" value="KAF2650691.1"/>
    <property type="molecule type" value="Genomic_DNA"/>
</dbReference>
<evidence type="ECO:0000313" key="2">
    <source>
        <dbReference type="EMBL" id="KAF2650691.1"/>
    </source>
</evidence>
<evidence type="ECO:0000256" key="1">
    <source>
        <dbReference type="SAM" id="MobiDB-lite"/>
    </source>
</evidence>
<gene>
    <name evidence="2" type="ORF">K491DRAFT_782440</name>
</gene>
<feature type="compositionally biased region" description="Basic and acidic residues" evidence="1">
    <location>
        <begin position="48"/>
        <end position="58"/>
    </location>
</feature>
<sequence>MAVSRPTLEQKQEFFRQNLGCQLLAVIPLNGGSKVRAMPDDSASELGHSQREPSDHCQTDRTYVPMHAHRLAAFDIEDGVITLYLAYWSLNTHAGEQTRTLKCRRYCLDAWGDYDYEFALEGIEWLWDFLNGHNPPIPKNTSPSQAYQLLNRVFQYMQQPQVFEHWFKYQIGRV</sequence>
<dbReference type="Proteomes" id="UP000799324">
    <property type="component" value="Unassembled WGS sequence"/>
</dbReference>
<name>A0A6A6SUN5_9PLEO</name>
<evidence type="ECO:0000313" key="3">
    <source>
        <dbReference type="Proteomes" id="UP000799324"/>
    </source>
</evidence>